<sequence length="501" mass="53022">MFYQIIAMGTFAVSSLCVLTQLVLLPWLNQHTQQLKSDFESRLRRFHHNTRLFDEQFRRVSQFAVGSGGSLTDNAFGRLVKRQLDECPPQRVGPPGPPGEVGGDGESGDTGEDGPPGLDAITLLLEEAQKCIICPQGPEGPIGAPGQQGFPGPKGDKGEPGMPGTDGTDGEQGPEGLPGHPGIAGKQGKRGAAGSPAPGGTGPPGLPGVKGPPGQTGKQGERGKRNFVIGMPGPDGRVGKQGLDGLEGKPGQRGEKGPPGEDGADAKFCPCPSELNSVGGEAKPIASLLLPNSKVDQQLKAFAPLPPSPQNFSPLAVTVNNFKLAEKPKATERENAPTTQKGTKTTTVYETIAKRTTNYALGEGRTNGTTSEDIVTTKATTTPKTIQNTKPNEGNGQQNSNLKIGHLKAGERPNGRENRREKGQNEEDIYPNYESPNEERAKNGGKETGEYDEETTNGEEEEREREGTAGGGDDDADEAQAEATTVTRRFVYVTKRPRPKL</sequence>
<keyword evidence="1" id="KW-0677">Repeat</keyword>
<evidence type="ECO:0000313" key="5">
    <source>
        <dbReference type="Proteomes" id="UP001620645"/>
    </source>
</evidence>
<feature type="compositionally biased region" description="Basic and acidic residues" evidence="2">
    <location>
        <begin position="437"/>
        <end position="449"/>
    </location>
</feature>
<feature type="compositionally biased region" description="Basic and acidic residues" evidence="2">
    <location>
        <begin position="408"/>
        <end position="425"/>
    </location>
</feature>
<name>A0ABD2I5G6_HETSC</name>
<evidence type="ECO:0000256" key="1">
    <source>
        <dbReference type="ARBA" id="ARBA00022737"/>
    </source>
</evidence>
<dbReference type="EMBL" id="JBICCN010000373">
    <property type="protein sequence ID" value="KAL3072671.1"/>
    <property type="molecule type" value="Genomic_DNA"/>
</dbReference>
<keyword evidence="3" id="KW-1133">Transmembrane helix</keyword>
<dbReference type="AlphaFoldDB" id="A0ABD2I5G6"/>
<keyword evidence="5" id="KW-1185">Reference proteome</keyword>
<feature type="region of interest" description="Disordered" evidence="2">
    <location>
        <begin position="85"/>
        <end position="118"/>
    </location>
</feature>
<dbReference type="InterPro" id="IPR008160">
    <property type="entry name" value="Collagen"/>
</dbReference>
<protein>
    <submittedName>
        <fullName evidence="4">Uncharacterized protein</fullName>
    </submittedName>
</protein>
<keyword evidence="3" id="KW-0472">Membrane</keyword>
<accession>A0ABD2I5G6</accession>
<feature type="compositionally biased region" description="Polar residues" evidence="2">
    <location>
        <begin position="391"/>
        <end position="402"/>
    </location>
</feature>
<dbReference type="Pfam" id="PF01391">
    <property type="entry name" value="Collagen"/>
    <property type="match status" value="1"/>
</dbReference>
<proteinExistence type="predicted"/>
<comment type="caution">
    <text evidence="4">The sequence shown here is derived from an EMBL/GenBank/DDBJ whole genome shotgun (WGS) entry which is preliminary data.</text>
</comment>
<dbReference type="Gene3D" id="1.20.5.320">
    <property type="entry name" value="6-Phosphogluconate Dehydrogenase, domain 3"/>
    <property type="match status" value="1"/>
</dbReference>
<feature type="region of interest" description="Disordered" evidence="2">
    <location>
        <begin position="136"/>
        <end position="268"/>
    </location>
</feature>
<feature type="region of interest" description="Disordered" evidence="2">
    <location>
        <begin position="359"/>
        <end position="501"/>
    </location>
</feature>
<evidence type="ECO:0000256" key="3">
    <source>
        <dbReference type="SAM" id="Phobius"/>
    </source>
</evidence>
<organism evidence="4 5">
    <name type="scientific">Heterodera schachtii</name>
    <name type="common">Sugarbeet cyst nematode worm</name>
    <name type="synonym">Tylenchus schachtii</name>
    <dbReference type="NCBI Taxonomy" id="97005"/>
    <lineage>
        <taxon>Eukaryota</taxon>
        <taxon>Metazoa</taxon>
        <taxon>Ecdysozoa</taxon>
        <taxon>Nematoda</taxon>
        <taxon>Chromadorea</taxon>
        <taxon>Rhabditida</taxon>
        <taxon>Tylenchina</taxon>
        <taxon>Tylenchomorpha</taxon>
        <taxon>Tylenchoidea</taxon>
        <taxon>Heteroderidae</taxon>
        <taxon>Heteroderinae</taxon>
        <taxon>Heterodera</taxon>
    </lineage>
</organism>
<evidence type="ECO:0000256" key="2">
    <source>
        <dbReference type="SAM" id="MobiDB-lite"/>
    </source>
</evidence>
<feature type="compositionally biased region" description="Low complexity" evidence="2">
    <location>
        <begin position="376"/>
        <end position="390"/>
    </location>
</feature>
<feature type="transmembrane region" description="Helical" evidence="3">
    <location>
        <begin position="6"/>
        <end position="28"/>
    </location>
</feature>
<feature type="compositionally biased region" description="Acidic residues" evidence="2">
    <location>
        <begin position="450"/>
        <end position="463"/>
    </location>
</feature>
<dbReference type="Proteomes" id="UP001620645">
    <property type="component" value="Unassembled WGS sequence"/>
</dbReference>
<dbReference type="PANTHER" id="PTHR24637">
    <property type="entry name" value="COLLAGEN"/>
    <property type="match status" value="1"/>
</dbReference>
<reference evidence="4 5" key="1">
    <citation type="submission" date="2024-10" db="EMBL/GenBank/DDBJ databases">
        <authorList>
            <person name="Kim D."/>
        </authorList>
    </citation>
    <scope>NUCLEOTIDE SEQUENCE [LARGE SCALE GENOMIC DNA]</scope>
    <source>
        <strain evidence="4">Taebaek</strain>
    </source>
</reference>
<evidence type="ECO:0000313" key="4">
    <source>
        <dbReference type="EMBL" id="KAL3072671.1"/>
    </source>
</evidence>
<feature type="compositionally biased region" description="Basic and acidic residues" evidence="2">
    <location>
        <begin position="246"/>
        <end position="259"/>
    </location>
</feature>
<keyword evidence="3" id="KW-0812">Transmembrane</keyword>
<dbReference type="PANTHER" id="PTHR24637:SF415">
    <property type="entry name" value="COL_CUTICLE_N DOMAIN-CONTAINING PROTEIN"/>
    <property type="match status" value="1"/>
</dbReference>
<gene>
    <name evidence="4" type="ORF">niasHS_017645</name>
</gene>